<dbReference type="AlphaFoldDB" id="A0A2P2PKZ6"/>
<dbReference type="EMBL" id="GGEC01074932">
    <property type="protein sequence ID" value="MBX55416.1"/>
    <property type="molecule type" value="Transcribed_RNA"/>
</dbReference>
<accession>A0A2P2PKZ6</accession>
<proteinExistence type="predicted"/>
<organism evidence="1">
    <name type="scientific">Rhizophora mucronata</name>
    <name type="common">Asiatic mangrove</name>
    <dbReference type="NCBI Taxonomy" id="61149"/>
    <lineage>
        <taxon>Eukaryota</taxon>
        <taxon>Viridiplantae</taxon>
        <taxon>Streptophyta</taxon>
        <taxon>Embryophyta</taxon>
        <taxon>Tracheophyta</taxon>
        <taxon>Spermatophyta</taxon>
        <taxon>Magnoliopsida</taxon>
        <taxon>eudicotyledons</taxon>
        <taxon>Gunneridae</taxon>
        <taxon>Pentapetalae</taxon>
        <taxon>rosids</taxon>
        <taxon>fabids</taxon>
        <taxon>Malpighiales</taxon>
        <taxon>Rhizophoraceae</taxon>
        <taxon>Rhizophora</taxon>
    </lineage>
</organism>
<protein>
    <submittedName>
        <fullName evidence="1">Uncharacterized protein</fullName>
    </submittedName>
</protein>
<evidence type="ECO:0000313" key="1">
    <source>
        <dbReference type="EMBL" id="MBX55416.1"/>
    </source>
</evidence>
<reference evidence="1" key="1">
    <citation type="submission" date="2018-02" db="EMBL/GenBank/DDBJ databases">
        <title>Rhizophora mucronata_Transcriptome.</title>
        <authorList>
            <person name="Meera S.P."/>
            <person name="Sreeshan A."/>
            <person name="Augustine A."/>
        </authorList>
    </citation>
    <scope>NUCLEOTIDE SEQUENCE</scope>
    <source>
        <tissue evidence="1">Leaf</tissue>
    </source>
</reference>
<name>A0A2P2PKZ6_RHIMU</name>
<sequence>MRSRYMEGHVRNSLKMNPCHMNSNFNFP</sequence>